<dbReference type="InterPro" id="IPR000515">
    <property type="entry name" value="MetI-like"/>
</dbReference>
<comment type="subcellular location">
    <subcellularLocation>
        <location evidence="1 7">Cell membrane</location>
        <topology evidence="1 7">Multi-pass membrane protein</topology>
    </subcellularLocation>
</comment>
<dbReference type="InterPro" id="IPR035906">
    <property type="entry name" value="MetI-like_sf"/>
</dbReference>
<gene>
    <name evidence="10" type="ORF">GCM10009850_017180</name>
</gene>
<evidence type="ECO:0000313" key="11">
    <source>
        <dbReference type="Proteomes" id="UP001499843"/>
    </source>
</evidence>
<organism evidence="10 11">
    <name type="scientific">Nonomuraea monospora</name>
    <dbReference type="NCBI Taxonomy" id="568818"/>
    <lineage>
        <taxon>Bacteria</taxon>
        <taxon>Bacillati</taxon>
        <taxon>Actinomycetota</taxon>
        <taxon>Actinomycetes</taxon>
        <taxon>Streptosporangiales</taxon>
        <taxon>Streptosporangiaceae</taxon>
        <taxon>Nonomuraea</taxon>
    </lineage>
</organism>
<evidence type="ECO:0000256" key="4">
    <source>
        <dbReference type="ARBA" id="ARBA00022692"/>
    </source>
</evidence>
<evidence type="ECO:0000256" key="6">
    <source>
        <dbReference type="ARBA" id="ARBA00023136"/>
    </source>
</evidence>
<comment type="caution">
    <text evidence="10">The sequence shown here is derived from an EMBL/GenBank/DDBJ whole genome shotgun (WGS) entry which is preliminary data.</text>
</comment>
<sequence length="314" mass="33048">MIRRRTGRDELDAGPERDRPGAEPERDELDAGLGRDEPGAGSGRDALDARMRRGAAGGRRRRRAVLGLVGVVGFLAAAELAGRTGLIPDFLPYVSHVLATAATLPLDAQFRTDVLATLGPCLLGLLIAIAVAVPAGLLFGTVPFMERSARPLVEFLRPIPSVALIPLAVFLFPEGHDAKTALVVYTCSWPLLINTMYGLSDVDPLAKETLRSFGFGRLAVVLRVSLPSAAPFIATGVRIAVAVTLIVAVSVELLAPGGGGIGAFQSLAGSANRLDRVLAATVWAGVLGLAANLLFTAGERRLFRWHHARTGEGT</sequence>
<dbReference type="Proteomes" id="UP001499843">
    <property type="component" value="Unassembled WGS sequence"/>
</dbReference>
<evidence type="ECO:0000313" key="10">
    <source>
        <dbReference type="EMBL" id="GAA2206260.1"/>
    </source>
</evidence>
<accession>A0ABN3CBB3</accession>
<dbReference type="PANTHER" id="PTHR30151:SF0">
    <property type="entry name" value="ABC TRANSPORTER PERMEASE PROTEIN MJ0413-RELATED"/>
    <property type="match status" value="1"/>
</dbReference>
<keyword evidence="2 7" id="KW-0813">Transport</keyword>
<evidence type="ECO:0000256" key="7">
    <source>
        <dbReference type="RuleBase" id="RU363032"/>
    </source>
</evidence>
<dbReference type="Pfam" id="PF00528">
    <property type="entry name" value="BPD_transp_1"/>
    <property type="match status" value="1"/>
</dbReference>
<dbReference type="EMBL" id="BAAAQX010000003">
    <property type="protein sequence ID" value="GAA2206260.1"/>
    <property type="molecule type" value="Genomic_DNA"/>
</dbReference>
<keyword evidence="6 7" id="KW-0472">Membrane</keyword>
<feature type="transmembrane region" description="Helical" evidence="7">
    <location>
        <begin position="277"/>
        <end position="295"/>
    </location>
</feature>
<feature type="transmembrane region" description="Helical" evidence="7">
    <location>
        <begin position="64"/>
        <end position="82"/>
    </location>
</feature>
<keyword evidence="4 7" id="KW-0812">Transmembrane</keyword>
<feature type="region of interest" description="Disordered" evidence="8">
    <location>
        <begin position="1"/>
        <end position="54"/>
    </location>
</feature>
<dbReference type="Gene3D" id="1.10.3720.10">
    <property type="entry name" value="MetI-like"/>
    <property type="match status" value="1"/>
</dbReference>
<dbReference type="PANTHER" id="PTHR30151">
    <property type="entry name" value="ALKANE SULFONATE ABC TRANSPORTER-RELATED, MEMBRANE SUBUNIT"/>
    <property type="match status" value="1"/>
</dbReference>
<reference evidence="10 11" key="1">
    <citation type="journal article" date="2019" name="Int. J. Syst. Evol. Microbiol.">
        <title>The Global Catalogue of Microorganisms (GCM) 10K type strain sequencing project: providing services to taxonomists for standard genome sequencing and annotation.</title>
        <authorList>
            <consortium name="The Broad Institute Genomics Platform"/>
            <consortium name="The Broad Institute Genome Sequencing Center for Infectious Disease"/>
            <person name="Wu L."/>
            <person name="Ma J."/>
        </authorList>
    </citation>
    <scope>NUCLEOTIDE SEQUENCE [LARGE SCALE GENOMIC DNA]</scope>
    <source>
        <strain evidence="10 11">JCM 16114</strain>
    </source>
</reference>
<evidence type="ECO:0000256" key="3">
    <source>
        <dbReference type="ARBA" id="ARBA00022475"/>
    </source>
</evidence>
<name>A0ABN3CBB3_9ACTN</name>
<evidence type="ECO:0000256" key="5">
    <source>
        <dbReference type="ARBA" id="ARBA00022989"/>
    </source>
</evidence>
<protein>
    <recommendedName>
        <fullName evidence="9">ABC transmembrane type-1 domain-containing protein</fullName>
    </recommendedName>
</protein>
<keyword evidence="3" id="KW-1003">Cell membrane</keyword>
<feature type="domain" description="ABC transmembrane type-1" evidence="9">
    <location>
        <begin position="114"/>
        <end position="295"/>
    </location>
</feature>
<feature type="compositionally biased region" description="Basic and acidic residues" evidence="8">
    <location>
        <begin position="7"/>
        <end position="24"/>
    </location>
</feature>
<keyword evidence="11" id="KW-1185">Reference proteome</keyword>
<keyword evidence="5 7" id="KW-1133">Transmembrane helix</keyword>
<dbReference type="PROSITE" id="PS50928">
    <property type="entry name" value="ABC_TM1"/>
    <property type="match status" value="1"/>
</dbReference>
<evidence type="ECO:0000256" key="2">
    <source>
        <dbReference type="ARBA" id="ARBA00022448"/>
    </source>
</evidence>
<evidence type="ECO:0000259" key="9">
    <source>
        <dbReference type="PROSITE" id="PS50928"/>
    </source>
</evidence>
<evidence type="ECO:0000256" key="1">
    <source>
        <dbReference type="ARBA" id="ARBA00004651"/>
    </source>
</evidence>
<evidence type="ECO:0000256" key="8">
    <source>
        <dbReference type="SAM" id="MobiDB-lite"/>
    </source>
</evidence>
<proteinExistence type="inferred from homology"/>
<dbReference type="RefSeq" id="WP_344472308.1">
    <property type="nucleotide sequence ID" value="NZ_BAAAQX010000003.1"/>
</dbReference>
<dbReference type="SUPFAM" id="SSF161098">
    <property type="entry name" value="MetI-like"/>
    <property type="match status" value="1"/>
</dbReference>
<comment type="similarity">
    <text evidence="7">Belongs to the binding-protein-dependent transport system permease family.</text>
</comment>
<feature type="transmembrane region" description="Helical" evidence="7">
    <location>
        <begin position="114"/>
        <end position="140"/>
    </location>
</feature>